<dbReference type="InterPro" id="IPR032106">
    <property type="entry name" value="2-oxogl_dehyd_N"/>
</dbReference>
<sequence length="956" mass="107806">MANSNGNGNGQSLAKIAAPALNSQSLGYVEELYESFLRGRDTVPPEWATFFDAMHSSENAGNGAVQASWTPEPPFAPRSIFNPPGEAPATSKSTPGERRMDVAAHQERVDTLIRNYRVRGHIAASLDPLGQPRSAPPELDPTFYGFTDEDMDRELSTATVGGPDVRTLRQLINWLKTTYSRNIGVQFMHIDSLRVREWLQEEMEKTGNRLRLKHEEQVRILKRLADAVVFEEFLAKKFVGKKSFSLEGGETLIPLLDLAIEKAGNEGVREVVIGMAHRGRLNVLVNIMHKSPRMIFREFDDKDPNLHFGHGDVKYHMGHSSDYFTSQGKKVHLSLCFNPSHLEYVNTVAQGRIRAKQDRFRDFRREHGACILIHGDAAFAGEGVVQETLNLAELKGYKIGGTIHIVLNNQVGFTTSPDEARSTTYSSDIAKMLQSPIFHVNGEDPEAVAQVVSLALDFRRKFRRDVVIDMYCYRRRGHNEGDEPEYTQPVMYKAIKQRPHMFESYLQHLLGQRGVTREEAEKIGEERRVKLDNELTEARSDKFMRTVDHWGGIWSGFIGGPASQADNPATAVAIEKLSKILLAQTVVPDDFTPHPKIQKLVLESRKDMAEGRKPLDWGAAEALAFGSLLTEGRPLRISGQDVRRGTFSHRHAVLFDYNDGHTFKPLKNIEPERGRVEIYNSPLSEAGVLGFEYGYSLDCPEGLIIWEAQFGDFANAGQVIIDQFITSAEDKWDRLSQLVMLLPHGYEGQGPEHSSARLERFLQMAADDNYQICQPSTPAQMFHLLRRQTLRKWKKPLVVMTPKSLFRLPACTSTLEECATGQFEPIIGDTQVTEPQKVNRILMCSGRVYFDLVQKRAAEKRDDMAILRLEELYPLHKTVLHDLLAVYPEGTPVVWVQDEPENMGAWRFLRIHYGERMFNKYPFSCVSRPASASPATGSHSAHEREQAKLLAEAFAG</sequence>
<dbReference type="NCBIfam" id="TIGR00239">
    <property type="entry name" value="2oxo_dh_E1"/>
    <property type="match status" value="1"/>
</dbReference>
<dbReference type="GO" id="GO:0006099">
    <property type="term" value="P:tricarboxylic acid cycle"/>
    <property type="evidence" value="ECO:0007669"/>
    <property type="project" value="TreeGrafter"/>
</dbReference>
<dbReference type="Proteomes" id="UP000315700">
    <property type="component" value="Chromosome"/>
</dbReference>
<gene>
    <name evidence="9" type="primary">sucA</name>
    <name evidence="9" type="ORF">Pan44_01300</name>
</gene>
<dbReference type="InterPro" id="IPR042179">
    <property type="entry name" value="KGD_C_sf"/>
</dbReference>
<dbReference type="EMBL" id="CP036271">
    <property type="protein sequence ID" value="QDT52121.1"/>
    <property type="molecule type" value="Genomic_DNA"/>
</dbReference>
<dbReference type="Gene3D" id="1.10.287.1150">
    <property type="entry name" value="TPP helical domain"/>
    <property type="match status" value="1"/>
</dbReference>
<dbReference type="Gene3D" id="3.40.50.970">
    <property type="match status" value="1"/>
</dbReference>
<dbReference type="SUPFAM" id="SSF52518">
    <property type="entry name" value="Thiamin diphosphate-binding fold (THDP-binding)"/>
    <property type="match status" value="2"/>
</dbReference>
<evidence type="ECO:0000313" key="9">
    <source>
        <dbReference type="EMBL" id="QDT52121.1"/>
    </source>
</evidence>
<organism evidence="9 10">
    <name type="scientific">Caulifigura coniformis</name>
    <dbReference type="NCBI Taxonomy" id="2527983"/>
    <lineage>
        <taxon>Bacteria</taxon>
        <taxon>Pseudomonadati</taxon>
        <taxon>Planctomycetota</taxon>
        <taxon>Planctomycetia</taxon>
        <taxon>Planctomycetales</taxon>
        <taxon>Planctomycetaceae</taxon>
        <taxon>Caulifigura</taxon>
    </lineage>
</organism>
<dbReference type="AlphaFoldDB" id="A0A517S7L4"/>
<dbReference type="GO" id="GO:0045252">
    <property type="term" value="C:oxoglutarate dehydrogenase complex"/>
    <property type="evidence" value="ECO:0007669"/>
    <property type="project" value="TreeGrafter"/>
</dbReference>
<evidence type="ECO:0000256" key="4">
    <source>
        <dbReference type="ARBA" id="ARBA00012280"/>
    </source>
</evidence>
<dbReference type="Gene3D" id="3.40.50.12470">
    <property type="match status" value="1"/>
</dbReference>
<evidence type="ECO:0000256" key="6">
    <source>
        <dbReference type="ARBA" id="ARBA00023052"/>
    </source>
</evidence>
<feature type="domain" description="Transketolase-like pyrimidine-binding" evidence="8">
    <location>
        <begin position="615"/>
        <end position="808"/>
    </location>
</feature>
<accession>A0A517S7L4</accession>
<dbReference type="InterPro" id="IPR029061">
    <property type="entry name" value="THDP-binding"/>
</dbReference>
<dbReference type="InterPro" id="IPR005475">
    <property type="entry name" value="Transketolase-like_Pyr-bd"/>
</dbReference>
<evidence type="ECO:0000259" key="8">
    <source>
        <dbReference type="SMART" id="SM00861"/>
    </source>
</evidence>
<dbReference type="NCBIfam" id="NF006914">
    <property type="entry name" value="PRK09404.1"/>
    <property type="match status" value="1"/>
</dbReference>
<keyword evidence="5 9" id="KW-0560">Oxidoreductase</keyword>
<dbReference type="RefSeq" id="WP_231754188.1">
    <property type="nucleotide sequence ID" value="NZ_CP036271.1"/>
</dbReference>
<comment type="cofactor">
    <cofactor evidence="1">
        <name>thiamine diphosphate</name>
        <dbReference type="ChEBI" id="CHEBI:58937"/>
    </cofactor>
</comment>
<comment type="function">
    <text evidence="2">E1 component of the 2-oxoglutarate dehydrogenase (OGDH) complex which catalyzes the decarboxylation of 2-oxoglutarate, the first step in the conversion of 2-oxoglutarate to succinyl-CoA and CO(2).</text>
</comment>
<dbReference type="FunCoup" id="A0A517S7L4">
    <property type="interactions" value="483"/>
</dbReference>
<dbReference type="NCBIfam" id="NF008907">
    <property type="entry name" value="PRK12270.1"/>
    <property type="match status" value="1"/>
</dbReference>
<evidence type="ECO:0000256" key="1">
    <source>
        <dbReference type="ARBA" id="ARBA00001964"/>
    </source>
</evidence>
<dbReference type="Pfam" id="PF02779">
    <property type="entry name" value="Transket_pyr"/>
    <property type="match status" value="1"/>
</dbReference>
<dbReference type="InterPro" id="IPR011603">
    <property type="entry name" value="2oxoglutarate_DH_E1"/>
</dbReference>
<dbReference type="InterPro" id="IPR031717">
    <property type="entry name" value="ODO-1/KGD_C"/>
</dbReference>
<comment type="similarity">
    <text evidence="3">Belongs to the alpha-ketoglutarate dehydrogenase family.</text>
</comment>
<evidence type="ECO:0000313" key="10">
    <source>
        <dbReference type="Proteomes" id="UP000315700"/>
    </source>
</evidence>
<dbReference type="KEGG" id="ccos:Pan44_01300"/>
<feature type="region of interest" description="Disordered" evidence="7">
    <location>
        <begin position="61"/>
        <end position="102"/>
    </location>
</feature>
<dbReference type="EC" id="1.2.4.2" evidence="4"/>
<dbReference type="CDD" id="cd02016">
    <property type="entry name" value="TPP_E1_OGDC_like"/>
    <property type="match status" value="1"/>
</dbReference>
<evidence type="ECO:0000256" key="5">
    <source>
        <dbReference type="ARBA" id="ARBA00023002"/>
    </source>
</evidence>
<dbReference type="GO" id="GO:0005829">
    <property type="term" value="C:cytosol"/>
    <property type="evidence" value="ECO:0007669"/>
    <property type="project" value="TreeGrafter"/>
</dbReference>
<keyword evidence="6" id="KW-0786">Thiamine pyrophosphate</keyword>
<evidence type="ECO:0000256" key="2">
    <source>
        <dbReference type="ARBA" id="ARBA00003906"/>
    </source>
</evidence>
<dbReference type="PIRSF" id="PIRSF000157">
    <property type="entry name" value="Oxoglu_dh_E1"/>
    <property type="match status" value="1"/>
</dbReference>
<reference evidence="9 10" key="1">
    <citation type="submission" date="2019-02" db="EMBL/GenBank/DDBJ databases">
        <title>Deep-cultivation of Planctomycetes and their phenomic and genomic characterization uncovers novel biology.</title>
        <authorList>
            <person name="Wiegand S."/>
            <person name="Jogler M."/>
            <person name="Boedeker C."/>
            <person name="Pinto D."/>
            <person name="Vollmers J."/>
            <person name="Rivas-Marin E."/>
            <person name="Kohn T."/>
            <person name="Peeters S.H."/>
            <person name="Heuer A."/>
            <person name="Rast P."/>
            <person name="Oberbeckmann S."/>
            <person name="Bunk B."/>
            <person name="Jeske O."/>
            <person name="Meyerdierks A."/>
            <person name="Storesund J.E."/>
            <person name="Kallscheuer N."/>
            <person name="Luecker S."/>
            <person name="Lage O.M."/>
            <person name="Pohl T."/>
            <person name="Merkel B.J."/>
            <person name="Hornburger P."/>
            <person name="Mueller R.-W."/>
            <person name="Bruemmer F."/>
            <person name="Labrenz M."/>
            <person name="Spormann A.M."/>
            <person name="Op den Camp H."/>
            <person name="Overmann J."/>
            <person name="Amann R."/>
            <person name="Jetten M.S.M."/>
            <person name="Mascher T."/>
            <person name="Medema M.H."/>
            <person name="Devos D.P."/>
            <person name="Kaster A.-K."/>
            <person name="Ovreas L."/>
            <person name="Rohde M."/>
            <person name="Galperin M.Y."/>
            <person name="Jogler C."/>
        </authorList>
    </citation>
    <scope>NUCLEOTIDE SEQUENCE [LARGE SCALE GENOMIC DNA]</scope>
    <source>
        <strain evidence="9 10">Pan44</strain>
    </source>
</reference>
<protein>
    <recommendedName>
        <fullName evidence="4">oxoglutarate dehydrogenase (succinyl-transferring)</fullName>
        <ecNumber evidence="4">1.2.4.2</ecNumber>
    </recommendedName>
</protein>
<proteinExistence type="inferred from homology"/>
<dbReference type="InParanoid" id="A0A517S7L4"/>
<dbReference type="PANTHER" id="PTHR23152">
    <property type="entry name" value="2-OXOGLUTARATE DEHYDROGENASE"/>
    <property type="match status" value="1"/>
</dbReference>
<dbReference type="Pfam" id="PF16870">
    <property type="entry name" value="OxoGdeHyase_C"/>
    <property type="match status" value="1"/>
</dbReference>
<dbReference type="Pfam" id="PF16078">
    <property type="entry name" value="2-oxogl_dehyd_N"/>
    <property type="match status" value="1"/>
</dbReference>
<dbReference type="GO" id="GO:0004591">
    <property type="term" value="F:oxoglutarate dehydrogenase (succinyl-transferring) activity"/>
    <property type="evidence" value="ECO:0007669"/>
    <property type="project" value="UniProtKB-EC"/>
</dbReference>
<dbReference type="GO" id="GO:0030976">
    <property type="term" value="F:thiamine pyrophosphate binding"/>
    <property type="evidence" value="ECO:0007669"/>
    <property type="project" value="InterPro"/>
</dbReference>
<evidence type="ECO:0000256" key="7">
    <source>
        <dbReference type="SAM" id="MobiDB-lite"/>
    </source>
</evidence>
<dbReference type="Pfam" id="PF00676">
    <property type="entry name" value="E1_dh"/>
    <property type="match status" value="1"/>
</dbReference>
<dbReference type="PANTHER" id="PTHR23152:SF4">
    <property type="entry name" value="2-OXOADIPATE DEHYDROGENASE COMPLEX COMPONENT E1"/>
    <property type="match status" value="1"/>
</dbReference>
<keyword evidence="10" id="KW-1185">Reference proteome</keyword>
<dbReference type="InterPro" id="IPR001017">
    <property type="entry name" value="DH_E1"/>
</dbReference>
<name>A0A517S7L4_9PLAN</name>
<dbReference type="Gene3D" id="3.40.50.11610">
    <property type="entry name" value="Multifunctional 2-oxoglutarate metabolism enzyme, C-terminal domain"/>
    <property type="match status" value="1"/>
</dbReference>
<dbReference type="SMART" id="SM00861">
    <property type="entry name" value="Transket_pyr"/>
    <property type="match status" value="1"/>
</dbReference>
<evidence type="ECO:0000256" key="3">
    <source>
        <dbReference type="ARBA" id="ARBA00006936"/>
    </source>
</evidence>